<organism evidence="2 3">
    <name type="scientific">Teladorsagia circumcincta</name>
    <name type="common">Brown stomach worm</name>
    <name type="synonym">Ostertagia circumcincta</name>
    <dbReference type="NCBI Taxonomy" id="45464"/>
    <lineage>
        <taxon>Eukaryota</taxon>
        <taxon>Metazoa</taxon>
        <taxon>Ecdysozoa</taxon>
        <taxon>Nematoda</taxon>
        <taxon>Chromadorea</taxon>
        <taxon>Rhabditida</taxon>
        <taxon>Rhabditina</taxon>
        <taxon>Rhabditomorpha</taxon>
        <taxon>Strongyloidea</taxon>
        <taxon>Trichostrongylidae</taxon>
        <taxon>Teladorsagia</taxon>
    </lineage>
</organism>
<evidence type="ECO:0000313" key="2">
    <source>
        <dbReference type="EMBL" id="PIO73809.1"/>
    </source>
</evidence>
<feature type="compositionally biased region" description="Basic and acidic residues" evidence="1">
    <location>
        <begin position="7"/>
        <end position="37"/>
    </location>
</feature>
<keyword evidence="3" id="KW-1185">Reference proteome</keyword>
<proteinExistence type="predicted"/>
<evidence type="ECO:0000256" key="1">
    <source>
        <dbReference type="SAM" id="MobiDB-lite"/>
    </source>
</evidence>
<dbReference type="Proteomes" id="UP000230423">
    <property type="component" value="Unassembled WGS sequence"/>
</dbReference>
<accession>A0A2G9UUA1</accession>
<name>A0A2G9UUA1_TELCI</name>
<dbReference type="AlphaFoldDB" id="A0A2G9UUA1"/>
<dbReference type="EMBL" id="KZ345384">
    <property type="protein sequence ID" value="PIO73809.1"/>
    <property type="molecule type" value="Genomic_DNA"/>
</dbReference>
<protein>
    <submittedName>
        <fullName evidence="2">Uncharacterized protein</fullName>
    </submittedName>
</protein>
<feature type="region of interest" description="Disordered" evidence="1">
    <location>
        <begin position="1"/>
        <end position="37"/>
    </location>
</feature>
<reference evidence="2 3" key="1">
    <citation type="submission" date="2015-09" db="EMBL/GenBank/DDBJ databases">
        <title>Draft genome of the parasitic nematode Teladorsagia circumcincta isolate WARC Sus (inbred).</title>
        <authorList>
            <person name="Mitreva M."/>
        </authorList>
    </citation>
    <scope>NUCLEOTIDE SEQUENCE [LARGE SCALE GENOMIC DNA]</scope>
    <source>
        <strain evidence="2 3">S</strain>
    </source>
</reference>
<evidence type="ECO:0000313" key="3">
    <source>
        <dbReference type="Proteomes" id="UP000230423"/>
    </source>
</evidence>
<gene>
    <name evidence="2" type="ORF">TELCIR_04219</name>
</gene>
<sequence>MPAGLKKTAEKISNKAGELKDKAKQKIQEGADTVKED</sequence>